<dbReference type="InterPro" id="IPR052945">
    <property type="entry name" value="Mitotic_Regulator"/>
</dbReference>
<dbReference type="Proteomes" id="UP000266841">
    <property type="component" value="Unassembled WGS sequence"/>
</dbReference>
<dbReference type="eggNOG" id="KOG1550">
    <property type="taxonomic scope" value="Eukaryota"/>
</dbReference>
<evidence type="ECO:0000256" key="1">
    <source>
        <dbReference type="PROSITE-ProRule" id="PRU00175"/>
    </source>
</evidence>
<feature type="domain" description="RING-type" evidence="3">
    <location>
        <begin position="215"/>
        <end position="259"/>
    </location>
</feature>
<dbReference type="InterPro" id="IPR006597">
    <property type="entry name" value="Sel1-like"/>
</dbReference>
<dbReference type="PROSITE" id="PS50089">
    <property type="entry name" value="ZF_RING_2"/>
    <property type="match status" value="1"/>
</dbReference>
<dbReference type="PANTHER" id="PTHR43628:SF1">
    <property type="entry name" value="CHITIN SYNTHASE REGULATORY FACTOR 2-RELATED"/>
    <property type="match status" value="1"/>
</dbReference>
<evidence type="ECO:0000313" key="4">
    <source>
        <dbReference type="EMBL" id="EJK63105.1"/>
    </source>
</evidence>
<name>K0SCL9_THAOC</name>
<evidence type="ECO:0000259" key="3">
    <source>
        <dbReference type="PROSITE" id="PS50089"/>
    </source>
</evidence>
<protein>
    <recommendedName>
        <fullName evidence="3">RING-type domain-containing protein</fullName>
    </recommendedName>
</protein>
<organism evidence="4 5">
    <name type="scientific">Thalassiosira oceanica</name>
    <name type="common">Marine diatom</name>
    <dbReference type="NCBI Taxonomy" id="159749"/>
    <lineage>
        <taxon>Eukaryota</taxon>
        <taxon>Sar</taxon>
        <taxon>Stramenopiles</taxon>
        <taxon>Ochrophyta</taxon>
        <taxon>Bacillariophyta</taxon>
        <taxon>Coscinodiscophyceae</taxon>
        <taxon>Thalassiosirophycidae</taxon>
        <taxon>Thalassiosirales</taxon>
        <taxon>Thalassiosiraceae</taxon>
        <taxon>Thalassiosira</taxon>
    </lineage>
</organism>
<keyword evidence="1" id="KW-0479">Metal-binding</keyword>
<dbReference type="Pfam" id="PF08238">
    <property type="entry name" value="Sel1"/>
    <property type="match status" value="2"/>
</dbReference>
<dbReference type="PANTHER" id="PTHR43628">
    <property type="entry name" value="ACTIVATOR OF C KINASE PROTEIN 1-RELATED"/>
    <property type="match status" value="1"/>
</dbReference>
<accession>K0SCL9</accession>
<evidence type="ECO:0000256" key="2">
    <source>
        <dbReference type="SAM" id="Phobius"/>
    </source>
</evidence>
<dbReference type="Gene3D" id="3.30.40.10">
    <property type="entry name" value="Zinc/RING finger domain, C3HC4 (zinc finger)"/>
    <property type="match status" value="1"/>
</dbReference>
<dbReference type="SUPFAM" id="SSF57850">
    <property type="entry name" value="RING/U-box"/>
    <property type="match status" value="1"/>
</dbReference>
<dbReference type="SMART" id="SM00671">
    <property type="entry name" value="SEL1"/>
    <property type="match status" value="3"/>
</dbReference>
<keyword evidence="2" id="KW-0812">Transmembrane</keyword>
<keyword evidence="1" id="KW-0863">Zinc-finger</keyword>
<reference evidence="4 5" key="1">
    <citation type="journal article" date="2012" name="Genome Biol.">
        <title>Genome and low-iron response of an oceanic diatom adapted to chronic iron limitation.</title>
        <authorList>
            <person name="Lommer M."/>
            <person name="Specht M."/>
            <person name="Roy A.S."/>
            <person name="Kraemer L."/>
            <person name="Andreson R."/>
            <person name="Gutowska M.A."/>
            <person name="Wolf J."/>
            <person name="Bergner S.V."/>
            <person name="Schilhabel M.B."/>
            <person name="Klostermeier U.C."/>
            <person name="Beiko R.G."/>
            <person name="Rosenstiel P."/>
            <person name="Hippler M."/>
            <person name="Laroche J."/>
        </authorList>
    </citation>
    <scope>NUCLEOTIDE SEQUENCE [LARGE SCALE GENOMIC DNA]</scope>
    <source>
        <strain evidence="4 5">CCMP1005</strain>
    </source>
</reference>
<comment type="caution">
    <text evidence="4">The sequence shown here is derived from an EMBL/GenBank/DDBJ whole genome shotgun (WGS) entry which is preliminary data.</text>
</comment>
<evidence type="ECO:0000313" key="5">
    <source>
        <dbReference type="Proteomes" id="UP000266841"/>
    </source>
</evidence>
<sequence>MSLLGYVFEKVRDDPFWQIGTMYTVMSVLIGVMYALGLTHPYMVWDMVCDSIVQSIQNSNAQADGDAGDSRGNSTLSVGRSVKIHGLRSERGRALNGKYGTIVTELDGETGRHGVMLKGGRILAVKPGNLTLVAARPFSGEGRDDVPGPARSCDTVEAAREKICGACERELPKDSFSEEQGRLRQSMRRCKDCLAGGTELVLMKTGRTRSEEDECPICNLPLPFDDGEVMLKVCCMKKLCNGCIFAARKQGMRNCPFCRAPVPDEESKTLPIIQKRVDAGDPIAFYALADAYRYGLHGAAKNIAKAVKYYKRAAELGEKDAHYNLGVLYEEGVGVKKDAAKAIQHWEAAAMCGHVSARYNLGCVEKDGGSWDLALQHWKISATLGDKGSMEIVRSMFMGGQWSAATNSLESILKSLSEYQSAVKEMSSPDRHKAKALGLDAIRWM</sequence>
<dbReference type="InterPro" id="IPR011990">
    <property type="entry name" value="TPR-like_helical_dom_sf"/>
</dbReference>
<proteinExistence type="predicted"/>
<dbReference type="GO" id="GO:0008270">
    <property type="term" value="F:zinc ion binding"/>
    <property type="evidence" value="ECO:0007669"/>
    <property type="project" value="UniProtKB-KW"/>
</dbReference>
<dbReference type="Gene3D" id="1.25.40.10">
    <property type="entry name" value="Tetratricopeptide repeat domain"/>
    <property type="match status" value="1"/>
</dbReference>
<keyword evidence="2" id="KW-0472">Membrane</keyword>
<feature type="transmembrane region" description="Helical" evidence="2">
    <location>
        <begin position="16"/>
        <end position="37"/>
    </location>
</feature>
<dbReference type="AlphaFoldDB" id="K0SCL9"/>
<dbReference type="SUPFAM" id="SSF81901">
    <property type="entry name" value="HCP-like"/>
    <property type="match status" value="1"/>
</dbReference>
<dbReference type="OrthoDB" id="2384430at2759"/>
<keyword evidence="1" id="KW-0862">Zinc</keyword>
<dbReference type="GO" id="GO:0005737">
    <property type="term" value="C:cytoplasm"/>
    <property type="evidence" value="ECO:0007669"/>
    <property type="project" value="UniProtKB-ARBA"/>
</dbReference>
<gene>
    <name evidence="4" type="ORF">THAOC_16256</name>
</gene>
<dbReference type="InterPro" id="IPR001841">
    <property type="entry name" value="Znf_RING"/>
</dbReference>
<dbReference type="InterPro" id="IPR013083">
    <property type="entry name" value="Znf_RING/FYVE/PHD"/>
</dbReference>
<dbReference type="EMBL" id="AGNL01018430">
    <property type="protein sequence ID" value="EJK63105.1"/>
    <property type="molecule type" value="Genomic_DNA"/>
</dbReference>
<keyword evidence="2" id="KW-1133">Transmembrane helix</keyword>
<keyword evidence="5" id="KW-1185">Reference proteome</keyword>